<name>A0ABR7PPQ1_9BURK</name>
<dbReference type="InterPro" id="IPR058163">
    <property type="entry name" value="LysR-type_TF_proteobact-type"/>
</dbReference>
<accession>A0ABR7PPQ1</accession>
<dbReference type="EMBL" id="VZQQ01000012">
    <property type="protein sequence ID" value="MBC8748258.1"/>
    <property type="molecule type" value="Genomic_DNA"/>
</dbReference>
<dbReference type="PROSITE" id="PS50931">
    <property type="entry name" value="HTH_LYSR"/>
    <property type="match status" value="1"/>
</dbReference>
<dbReference type="Gene3D" id="3.40.190.290">
    <property type="match status" value="1"/>
</dbReference>
<keyword evidence="2" id="KW-0805">Transcription regulation</keyword>
<dbReference type="Pfam" id="PF03466">
    <property type="entry name" value="LysR_substrate"/>
    <property type="match status" value="1"/>
</dbReference>
<dbReference type="SUPFAM" id="SSF46785">
    <property type="entry name" value="Winged helix' DNA-binding domain"/>
    <property type="match status" value="1"/>
</dbReference>
<comment type="caution">
    <text evidence="6">The sequence shown here is derived from an EMBL/GenBank/DDBJ whole genome shotgun (WGS) entry which is preliminary data.</text>
</comment>
<evidence type="ECO:0000256" key="3">
    <source>
        <dbReference type="ARBA" id="ARBA00023125"/>
    </source>
</evidence>
<sequence length="320" mass="35435">MQRKFDDLLLGSIELFCLAAELGSFTLAANAASVMPAAVSRSVARLEERLGVRLFVRTTRQIRLTDAGRRYFEQSRQALSQLMDAEREVTGEQTTPAGVLRISMPTPYGHYRVLPLLPAFRERYPQVQVETHLSNRNIDFADEGFDLAIRGRAPADSNLVARRLEEAEMVVVAAPAYLKRAGVPKTIADLQAHECIQFELPSSGRHLAWTFEGTGEDGDVLTRGSYGTSGDALAGVTLARAGAGLFQTYRFVVEDDLREGRLVEVLREAGGRTRPFILLYPHARYLTSRVRVFVDFLVERLAKPASPTTPAPRARAHASH</sequence>
<dbReference type="InterPro" id="IPR036388">
    <property type="entry name" value="WH-like_DNA-bd_sf"/>
</dbReference>
<dbReference type="PANTHER" id="PTHR30537:SF5">
    <property type="entry name" value="HTH-TYPE TRANSCRIPTIONAL ACTIVATOR TTDR-RELATED"/>
    <property type="match status" value="1"/>
</dbReference>
<keyword evidence="3" id="KW-0238">DNA-binding</keyword>
<proteinExistence type="inferred from homology"/>
<comment type="similarity">
    <text evidence="1">Belongs to the LysR transcriptional regulatory family.</text>
</comment>
<organism evidence="6 7">
    <name type="scientific">Paraburkholderia podalyriae</name>
    <dbReference type="NCBI Taxonomy" id="1938811"/>
    <lineage>
        <taxon>Bacteria</taxon>
        <taxon>Pseudomonadati</taxon>
        <taxon>Pseudomonadota</taxon>
        <taxon>Betaproteobacteria</taxon>
        <taxon>Burkholderiales</taxon>
        <taxon>Burkholderiaceae</taxon>
        <taxon>Paraburkholderia</taxon>
    </lineage>
</organism>
<dbReference type="InterPro" id="IPR036390">
    <property type="entry name" value="WH_DNA-bd_sf"/>
</dbReference>
<evidence type="ECO:0000313" key="6">
    <source>
        <dbReference type="EMBL" id="MBC8748258.1"/>
    </source>
</evidence>
<reference evidence="6 7" key="1">
    <citation type="submission" date="2019-09" db="EMBL/GenBank/DDBJ databases">
        <title>Paraburkholderia podalyriae sp. nov., A South African Podalyria-associated rhizobium.</title>
        <authorList>
            <person name="Mavima L."/>
            <person name="Beukes C.W."/>
            <person name="Palmer M."/>
            <person name="De Meyer S.E."/>
            <person name="James E.K."/>
            <person name="Maluk M."/>
            <person name="Avontuur J.R."/>
            <person name="Chan W.Y."/>
            <person name="Venter S.N."/>
            <person name="Steenkamp E.T."/>
        </authorList>
    </citation>
    <scope>NUCLEOTIDE SEQUENCE [LARGE SCALE GENOMIC DNA]</scope>
    <source>
        <strain evidence="6 7">WC7.3b</strain>
    </source>
</reference>
<dbReference type="RefSeq" id="WP_187635313.1">
    <property type="nucleotide sequence ID" value="NZ_VZQQ01000012.1"/>
</dbReference>
<dbReference type="Gene3D" id="1.10.10.10">
    <property type="entry name" value="Winged helix-like DNA-binding domain superfamily/Winged helix DNA-binding domain"/>
    <property type="match status" value="1"/>
</dbReference>
<keyword evidence="4" id="KW-0804">Transcription</keyword>
<dbReference type="InterPro" id="IPR000847">
    <property type="entry name" value="LysR_HTH_N"/>
</dbReference>
<dbReference type="PANTHER" id="PTHR30537">
    <property type="entry name" value="HTH-TYPE TRANSCRIPTIONAL REGULATOR"/>
    <property type="match status" value="1"/>
</dbReference>
<dbReference type="SUPFAM" id="SSF53850">
    <property type="entry name" value="Periplasmic binding protein-like II"/>
    <property type="match status" value="1"/>
</dbReference>
<evidence type="ECO:0000313" key="7">
    <source>
        <dbReference type="Proteomes" id="UP000736373"/>
    </source>
</evidence>
<protein>
    <submittedName>
        <fullName evidence="6">LysR family transcriptional regulator</fullName>
    </submittedName>
</protein>
<evidence type="ECO:0000259" key="5">
    <source>
        <dbReference type="PROSITE" id="PS50931"/>
    </source>
</evidence>
<dbReference type="InterPro" id="IPR005119">
    <property type="entry name" value="LysR_subst-bd"/>
</dbReference>
<evidence type="ECO:0000256" key="4">
    <source>
        <dbReference type="ARBA" id="ARBA00023163"/>
    </source>
</evidence>
<gene>
    <name evidence="6" type="ORF">F6X42_17080</name>
</gene>
<dbReference type="CDD" id="cd08422">
    <property type="entry name" value="PBP2_CrgA_like"/>
    <property type="match status" value="1"/>
</dbReference>
<evidence type="ECO:0000256" key="2">
    <source>
        <dbReference type="ARBA" id="ARBA00023015"/>
    </source>
</evidence>
<dbReference type="Proteomes" id="UP000736373">
    <property type="component" value="Unassembled WGS sequence"/>
</dbReference>
<keyword evidence="7" id="KW-1185">Reference proteome</keyword>
<feature type="domain" description="HTH lysR-type" evidence="5">
    <location>
        <begin position="8"/>
        <end position="65"/>
    </location>
</feature>
<dbReference type="Pfam" id="PF00126">
    <property type="entry name" value="HTH_1"/>
    <property type="match status" value="1"/>
</dbReference>
<evidence type="ECO:0000256" key="1">
    <source>
        <dbReference type="ARBA" id="ARBA00009437"/>
    </source>
</evidence>